<dbReference type="InterPro" id="IPR027417">
    <property type="entry name" value="P-loop_NTPase"/>
</dbReference>
<reference evidence="5" key="1">
    <citation type="journal article" date="2019" name="Int. J. Syst. Evol. Microbiol.">
        <title>The Global Catalogue of Microorganisms (GCM) 10K type strain sequencing project: providing services to taxonomists for standard genome sequencing and annotation.</title>
        <authorList>
            <consortium name="The Broad Institute Genomics Platform"/>
            <consortium name="The Broad Institute Genome Sequencing Center for Infectious Disease"/>
            <person name="Wu L."/>
            <person name="Ma J."/>
        </authorList>
    </citation>
    <scope>NUCLEOTIDE SEQUENCE [LARGE SCALE GENOMIC DNA]</scope>
    <source>
        <strain evidence="5">TISTR 1906</strain>
    </source>
</reference>
<accession>A0ABW5UR97</accession>
<gene>
    <name evidence="4" type="ORF">ACFSW6_18025</name>
</gene>
<feature type="domain" description="DNA methylase N-4/N-6" evidence="3">
    <location>
        <begin position="506"/>
        <end position="819"/>
    </location>
</feature>
<keyword evidence="1 4" id="KW-0489">Methyltransferase</keyword>
<dbReference type="GO" id="GO:0032259">
    <property type="term" value="P:methylation"/>
    <property type="evidence" value="ECO:0007669"/>
    <property type="project" value="UniProtKB-KW"/>
</dbReference>
<keyword evidence="2" id="KW-0808">Transferase</keyword>
<keyword evidence="5" id="KW-1185">Reference proteome</keyword>
<dbReference type="RefSeq" id="WP_066471265.1">
    <property type="nucleotide sequence ID" value="NZ_BCNT01000001.1"/>
</dbReference>
<dbReference type="SUPFAM" id="SSF52540">
    <property type="entry name" value="P-loop containing nucleoside triphosphate hydrolases"/>
    <property type="match status" value="2"/>
</dbReference>
<evidence type="ECO:0000259" key="3">
    <source>
        <dbReference type="Pfam" id="PF01555"/>
    </source>
</evidence>
<dbReference type="EMBL" id="JBHUMV010000008">
    <property type="protein sequence ID" value="MFD2755970.1"/>
    <property type="molecule type" value="Genomic_DNA"/>
</dbReference>
<evidence type="ECO:0000256" key="2">
    <source>
        <dbReference type="ARBA" id="ARBA00022679"/>
    </source>
</evidence>
<proteinExistence type="predicted"/>
<name>A0ABW5UR97_9BURK</name>
<dbReference type="GO" id="GO:0008168">
    <property type="term" value="F:methyltransferase activity"/>
    <property type="evidence" value="ECO:0007669"/>
    <property type="project" value="UniProtKB-KW"/>
</dbReference>
<organism evidence="4 5">
    <name type="scientific">Comamonas terrae</name>
    <dbReference type="NCBI Taxonomy" id="673548"/>
    <lineage>
        <taxon>Bacteria</taxon>
        <taxon>Pseudomonadati</taxon>
        <taxon>Pseudomonadota</taxon>
        <taxon>Betaproteobacteria</taxon>
        <taxon>Burkholderiales</taxon>
        <taxon>Comamonadaceae</taxon>
        <taxon>Comamonas</taxon>
    </lineage>
</organism>
<dbReference type="Gene3D" id="3.40.50.300">
    <property type="entry name" value="P-loop containing nucleotide triphosphate hydrolases"/>
    <property type="match status" value="2"/>
</dbReference>
<dbReference type="Proteomes" id="UP001597463">
    <property type="component" value="Unassembled WGS sequence"/>
</dbReference>
<dbReference type="SUPFAM" id="SSF53335">
    <property type="entry name" value="S-adenosyl-L-methionine-dependent methyltransferases"/>
    <property type="match status" value="1"/>
</dbReference>
<protein>
    <submittedName>
        <fullName evidence="4">DNA methyltransferase</fullName>
    </submittedName>
</protein>
<dbReference type="Pfam" id="PF01555">
    <property type="entry name" value="N6_N4_Mtase"/>
    <property type="match status" value="1"/>
</dbReference>
<dbReference type="InterPro" id="IPR002941">
    <property type="entry name" value="DNA_methylase_N4/N6"/>
</dbReference>
<evidence type="ECO:0000256" key="1">
    <source>
        <dbReference type="ARBA" id="ARBA00022603"/>
    </source>
</evidence>
<dbReference type="Gene3D" id="3.40.50.150">
    <property type="entry name" value="Vaccinia Virus protein VP39"/>
    <property type="match status" value="1"/>
</dbReference>
<dbReference type="InterPro" id="IPR029063">
    <property type="entry name" value="SAM-dependent_MTases_sf"/>
</dbReference>
<sequence>MTDTYDTFLRAKVTLPTDTGFPCEPHEVNPLLKPHQVAMVCWAVRGGRRALFAAFGLGKSVMQLEIVRITRAKAGGMGLIVIPLGVRQEFFRDAAMLGIKVKFVRAIEDCDDPEGIYLTNYETVRDGKLDPTRFTVASLDEASCLRGFGGTKTFREFMALFAGDRKTMDARVRTVGVPYRFVATATPSPNEFIELLAYSAFLGVMDVGQAKTRFFKRNSEKADQLTIHPHKEREFWMWCASWGLFVQRPSDLGFSDEGYELPPLDVRWHEIAADHEQAGHEVYGQARMFKAEAIGIIEASREKRDSLQARIAKMMEIRAEDPGAHRILWHDLEAERHAIERAVPTAVSVYGNQDLDEREQAIVDFSDGRIQELAAKPVIAGSGCNFQRHCAWAVFLGIGFKFNDFIQAIHRLQRFLQTKEVRVDLIYTEAERQIRRDLERKWAQHHEMMAKMTEIIREFGLSQAGMAASLTRKMGVERTEVKGERFTCVHNDCVRETAAMADNSVGLVLTSIPFSTQYEYSPNYADFGHTDNNEHFFQQMDFLVPQLLRVLQPGRIAAIHVKDRIVPSGLGDHAFQTVYPFHLDTIECFRRHGFGYMGMKTIVTDVVRENNQTYRLGWTEQCKDGTKMGVGMPEYLLIFRKPPTSTEKTYADTPVVKDKATYTRARWQADAHGFARSSGDRPLQPEHLAGLPHDAIYQLFKKHSLQEVYNYEHHVRIAQHLEDAGQLPVTFMLLQPQSWSDEVWSDITRMLTLNGAQSAKGKEMHLCPMQFDIADRAIVQWSNPGDEVYDPFGGLMTVPYRALKLGRRGRGCELSLQYFLDGVSYCQAMEREISMPSLFDSLELA</sequence>
<comment type="caution">
    <text evidence="4">The sequence shown here is derived from an EMBL/GenBank/DDBJ whole genome shotgun (WGS) entry which is preliminary data.</text>
</comment>
<evidence type="ECO:0000313" key="5">
    <source>
        <dbReference type="Proteomes" id="UP001597463"/>
    </source>
</evidence>
<evidence type="ECO:0000313" key="4">
    <source>
        <dbReference type="EMBL" id="MFD2755970.1"/>
    </source>
</evidence>